<organism evidence="1">
    <name type="scientific">freshwater metagenome</name>
    <dbReference type="NCBI Taxonomy" id="449393"/>
    <lineage>
        <taxon>unclassified sequences</taxon>
        <taxon>metagenomes</taxon>
        <taxon>ecological metagenomes</taxon>
    </lineage>
</organism>
<protein>
    <submittedName>
        <fullName evidence="1">Unannotated protein</fullName>
    </submittedName>
</protein>
<accession>A0A6J7E1Y1</accession>
<evidence type="ECO:0000313" key="1">
    <source>
        <dbReference type="EMBL" id="CAB4875235.1"/>
    </source>
</evidence>
<proteinExistence type="predicted"/>
<sequence>MAGLSGMATRLVIVFVITLIAAVTLPRLAAAAEPLAFADPAATEIAALDGSIAWASGPRTGPQRLMIHTASGTRRVPGAPLAVGYRSLDLGRDDHGGLVLSYQRCRTLSACAARRDDLHGHRSSFRGLAPAGCTLTTAPAIWRYRVAYGLFCAQAGREDQRRSGLYVKAVGTAPRRIARPSEVARYGISSVTSVDLRATTVAAIYSDIYSYAAISGIWGGGMRAFLAGASEGESDAHVPGLALGSGGVLWALTDAEHAGDPLEAIIFRLIGGCRSHEVMQTPEASGTYAATDIAVDGTRLYELVPGVGIRLHAFTPSAGC</sequence>
<name>A0A6J7E1Y1_9ZZZZ</name>
<dbReference type="AlphaFoldDB" id="A0A6J7E1Y1"/>
<reference evidence="1" key="1">
    <citation type="submission" date="2020-05" db="EMBL/GenBank/DDBJ databases">
        <authorList>
            <person name="Chiriac C."/>
            <person name="Salcher M."/>
            <person name="Ghai R."/>
            <person name="Kavagutti S V."/>
        </authorList>
    </citation>
    <scope>NUCLEOTIDE SEQUENCE</scope>
</reference>
<dbReference type="EMBL" id="CAFBLQ010000097">
    <property type="protein sequence ID" value="CAB4875235.1"/>
    <property type="molecule type" value="Genomic_DNA"/>
</dbReference>
<gene>
    <name evidence="1" type="ORF">UFOPK3423_00964</name>
</gene>